<dbReference type="PANTHER" id="PTHR34597">
    <property type="entry name" value="SLR1661 PROTEIN"/>
    <property type="match status" value="1"/>
</dbReference>
<dbReference type="Proteomes" id="UP001139447">
    <property type="component" value="Unassembled WGS sequence"/>
</dbReference>
<organism evidence="8 9">
    <name type="scientific">Variovorax terrae</name>
    <dbReference type="NCBI Taxonomy" id="2923278"/>
    <lineage>
        <taxon>Bacteria</taxon>
        <taxon>Pseudomonadati</taxon>
        <taxon>Pseudomonadota</taxon>
        <taxon>Betaproteobacteria</taxon>
        <taxon>Burkholderiales</taxon>
        <taxon>Comamonadaceae</taxon>
        <taxon>Variovorax</taxon>
    </lineage>
</organism>
<comment type="caution">
    <text evidence="8">The sequence shown here is derived from an EMBL/GenBank/DDBJ whole genome shotgun (WGS) entry which is preliminary data.</text>
</comment>
<evidence type="ECO:0000256" key="1">
    <source>
        <dbReference type="ARBA" id="ARBA00022452"/>
    </source>
</evidence>
<feature type="region of interest" description="Disordered" evidence="4">
    <location>
        <begin position="22"/>
        <end position="51"/>
    </location>
</feature>
<protein>
    <submittedName>
        <fullName evidence="8">ShlB/FhaC/HecB family hemolysin secretion/activation protein</fullName>
    </submittedName>
</protein>
<dbReference type="Gene3D" id="3.10.20.310">
    <property type="entry name" value="membrane protein fhac"/>
    <property type="match status" value="1"/>
</dbReference>
<evidence type="ECO:0000256" key="5">
    <source>
        <dbReference type="SAM" id="SignalP"/>
    </source>
</evidence>
<keyword evidence="3" id="KW-0998">Cell outer membrane</keyword>
<evidence type="ECO:0000259" key="7">
    <source>
        <dbReference type="Pfam" id="PF08479"/>
    </source>
</evidence>
<keyword evidence="2" id="KW-0812">Transmembrane</keyword>
<feature type="chain" id="PRO_5040917513" evidence="5">
    <location>
        <begin position="25"/>
        <end position="560"/>
    </location>
</feature>
<dbReference type="PANTHER" id="PTHR34597:SF6">
    <property type="entry name" value="BLR6126 PROTEIN"/>
    <property type="match status" value="1"/>
</dbReference>
<evidence type="ECO:0000256" key="4">
    <source>
        <dbReference type="SAM" id="MobiDB-lite"/>
    </source>
</evidence>
<evidence type="ECO:0000259" key="6">
    <source>
        <dbReference type="Pfam" id="PF03865"/>
    </source>
</evidence>
<dbReference type="Gene3D" id="2.40.160.50">
    <property type="entry name" value="membrane protein fhac: a member of the omp85/tpsb transporter family"/>
    <property type="match status" value="1"/>
</dbReference>
<dbReference type="InterPro" id="IPR013686">
    <property type="entry name" value="Polypept-transport_assoc_ShlB"/>
</dbReference>
<dbReference type="EMBL" id="JALGBI010000001">
    <property type="protein sequence ID" value="MCJ0763917.1"/>
    <property type="molecule type" value="Genomic_DNA"/>
</dbReference>
<keyword evidence="1" id="KW-1134">Transmembrane beta strand</keyword>
<feature type="domain" description="Polypeptide-transport-associated ShlB-type" evidence="7">
    <location>
        <begin position="67"/>
        <end position="140"/>
    </location>
</feature>
<evidence type="ECO:0000256" key="3">
    <source>
        <dbReference type="ARBA" id="ARBA00023237"/>
    </source>
</evidence>
<evidence type="ECO:0000313" key="9">
    <source>
        <dbReference type="Proteomes" id="UP001139447"/>
    </source>
</evidence>
<dbReference type="GO" id="GO:0098046">
    <property type="term" value="C:type V protein secretion system complex"/>
    <property type="evidence" value="ECO:0007669"/>
    <property type="project" value="TreeGrafter"/>
</dbReference>
<proteinExistence type="predicted"/>
<dbReference type="RefSeq" id="WP_243306491.1">
    <property type="nucleotide sequence ID" value="NZ_JALGBI010000001.1"/>
</dbReference>
<accession>A0A9X1VV21</accession>
<feature type="signal peptide" evidence="5">
    <location>
        <begin position="1"/>
        <end position="24"/>
    </location>
</feature>
<dbReference type="InterPro" id="IPR005565">
    <property type="entry name" value="Hemolysn_activator_HlyB_C"/>
</dbReference>
<keyword evidence="5" id="KW-0732">Signal</keyword>
<evidence type="ECO:0000313" key="8">
    <source>
        <dbReference type="EMBL" id="MCJ0763917.1"/>
    </source>
</evidence>
<gene>
    <name evidence="8" type="ORF">MMF98_11945</name>
</gene>
<keyword evidence="1" id="KW-0472">Membrane</keyword>
<reference evidence="8" key="1">
    <citation type="submission" date="2022-03" db="EMBL/GenBank/DDBJ databases">
        <authorList>
            <person name="Woo C.Y."/>
        </authorList>
    </citation>
    <scope>NUCLEOTIDE SEQUENCE</scope>
    <source>
        <strain evidence="8">CYS-02</strain>
    </source>
</reference>
<dbReference type="GO" id="GO:0008320">
    <property type="term" value="F:protein transmembrane transporter activity"/>
    <property type="evidence" value="ECO:0007669"/>
    <property type="project" value="TreeGrafter"/>
</dbReference>
<dbReference type="InterPro" id="IPR051544">
    <property type="entry name" value="TPS_OM_transporter"/>
</dbReference>
<sequence length="560" mass="61012">MLRALTLLFFFAVMGTAVTPPARAQAGSGNPLDTLPRAQEPRQGGVATEVVPPPSPFQALRNGVITPSRFDVEGVQSIPFDDVAGRFAPLAGQSITIGRLLDVAQEVTQLYQQRGYALSFCFIPQQDFKDGVVRIIAVEGHVSEVRIEGEAGRARPKIRDMAEHIRQDKPLRQQTFDRYIQLLGQLPGLSIQASAPLPVNTDGATVLTLKVSSKPYSVSVGLDSYQSKPRALVTGILNNPLAAGSQLRASAMASTLSEEEYYAFQYSQWVGSEGLSFKIDASHYQGNPDAQFNLDTGTRRKVTNDRLEWSASYPLALSKTMSMVASAGAYGVNYTDDYANPVTAAAVAYDTRVRAVFGQLSYTLSQPDRARRLSVMLVRGLDAAGALARASTNVPGLMVTNPVDLDFTRVLFQGSQSDSWPARIGTVLSMALQYSPNALPTTERVSFGGLRWARGYAPGETSGDSGWGVGFELNRRYAWEIGPLKQIQPYVLLESARVYNKQGTPVPARLNSVAFGARLSDQRYYSLDLSLAKPTGELPIENPARHLRWNASLNYQLNPP</sequence>
<keyword evidence="9" id="KW-1185">Reference proteome</keyword>
<name>A0A9X1VV21_9BURK</name>
<dbReference type="GO" id="GO:0046819">
    <property type="term" value="P:protein secretion by the type V secretion system"/>
    <property type="evidence" value="ECO:0007669"/>
    <property type="project" value="TreeGrafter"/>
</dbReference>
<dbReference type="Pfam" id="PF08479">
    <property type="entry name" value="POTRA_2"/>
    <property type="match status" value="1"/>
</dbReference>
<dbReference type="AlphaFoldDB" id="A0A9X1VV21"/>
<evidence type="ECO:0000256" key="2">
    <source>
        <dbReference type="ARBA" id="ARBA00022692"/>
    </source>
</evidence>
<feature type="domain" description="Haemolysin activator HlyB C-terminal" evidence="6">
    <location>
        <begin position="211"/>
        <end position="518"/>
    </location>
</feature>
<dbReference type="Pfam" id="PF03865">
    <property type="entry name" value="ShlB"/>
    <property type="match status" value="1"/>
</dbReference>